<gene>
    <name evidence="1" type="ORF">H9831_07690</name>
</gene>
<dbReference type="PRINTS" id="PR00413">
    <property type="entry name" value="HADHALOGNASE"/>
</dbReference>
<dbReference type="SFLD" id="SFLDG01129">
    <property type="entry name" value="C1.5:_HAD__Beta-PGM__Phosphata"/>
    <property type="match status" value="1"/>
</dbReference>
<dbReference type="InterPro" id="IPR036412">
    <property type="entry name" value="HAD-like_sf"/>
</dbReference>
<evidence type="ECO:0000313" key="2">
    <source>
        <dbReference type="Proteomes" id="UP000824007"/>
    </source>
</evidence>
<dbReference type="Pfam" id="PF00702">
    <property type="entry name" value="Hydrolase"/>
    <property type="match status" value="1"/>
</dbReference>
<dbReference type="Proteomes" id="UP000824007">
    <property type="component" value="Unassembled WGS sequence"/>
</dbReference>
<dbReference type="PANTHER" id="PTHR43434:SF22">
    <property type="entry name" value="PHOSPHOGLYCOLATE PHOSPHATASE"/>
    <property type="match status" value="1"/>
</dbReference>
<sequence length="241" mass="27549">MKGIIFDKDGTLLKFDSFWRPVTEHAVEYILRERKAPPGMKDRMMEAAGLDSGICGLIYRGTYAQLSEAFQNVLEEGGMDADRMDELTLEAFRNSMEAGKIIPACADMDEVFRRLKESGVRIFLVTTDCREITGRCLDELKIRQYFDEIYTDDGKGHPKPDPYFIQEIIKKYGMKKEELVMAGDTVTDMEFARNGGIKAIGVADKEADRRILKRYTETVIDNIGYLPEIRERESREKGKST</sequence>
<dbReference type="InterPro" id="IPR006439">
    <property type="entry name" value="HAD-SF_hydro_IA"/>
</dbReference>
<dbReference type="NCBIfam" id="TIGR01549">
    <property type="entry name" value="HAD-SF-IA-v1"/>
    <property type="match status" value="1"/>
</dbReference>
<organism evidence="1 2">
    <name type="scientific">Candidatus Eisenbergiella pullistercoris</name>
    <dbReference type="NCBI Taxonomy" id="2838555"/>
    <lineage>
        <taxon>Bacteria</taxon>
        <taxon>Bacillati</taxon>
        <taxon>Bacillota</taxon>
        <taxon>Clostridia</taxon>
        <taxon>Lachnospirales</taxon>
        <taxon>Lachnospiraceae</taxon>
        <taxon>Eisenbergiella</taxon>
    </lineage>
</organism>
<dbReference type="AlphaFoldDB" id="A0A9D1YPP6"/>
<dbReference type="SFLD" id="SFLDS00003">
    <property type="entry name" value="Haloacid_Dehalogenase"/>
    <property type="match status" value="1"/>
</dbReference>
<name>A0A9D1YPP6_9FIRM</name>
<keyword evidence="1" id="KW-0378">Hydrolase</keyword>
<dbReference type="Gene3D" id="3.40.50.1000">
    <property type="entry name" value="HAD superfamily/HAD-like"/>
    <property type="match status" value="1"/>
</dbReference>
<reference evidence="1" key="2">
    <citation type="submission" date="2021-04" db="EMBL/GenBank/DDBJ databases">
        <authorList>
            <person name="Gilroy R."/>
        </authorList>
    </citation>
    <scope>NUCLEOTIDE SEQUENCE</scope>
    <source>
        <strain evidence="1">ChiSxjej3B15-24422</strain>
    </source>
</reference>
<dbReference type="PANTHER" id="PTHR43434">
    <property type="entry name" value="PHOSPHOGLYCOLATE PHOSPHATASE"/>
    <property type="match status" value="1"/>
</dbReference>
<dbReference type="SUPFAM" id="SSF56784">
    <property type="entry name" value="HAD-like"/>
    <property type="match status" value="1"/>
</dbReference>
<protein>
    <submittedName>
        <fullName evidence="1">HAD family hydrolase</fullName>
    </submittedName>
</protein>
<dbReference type="InterPro" id="IPR023214">
    <property type="entry name" value="HAD_sf"/>
</dbReference>
<proteinExistence type="predicted"/>
<dbReference type="CDD" id="cd01427">
    <property type="entry name" value="HAD_like"/>
    <property type="match status" value="1"/>
</dbReference>
<dbReference type="Gene3D" id="1.10.150.240">
    <property type="entry name" value="Putative phosphatase, domain 2"/>
    <property type="match status" value="1"/>
</dbReference>
<dbReference type="EMBL" id="DXDD01000097">
    <property type="protein sequence ID" value="HIY60541.1"/>
    <property type="molecule type" value="Genomic_DNA"/>
</dbReference>
<dbReference type="GO" id="GO:0008967">
    <property type="term" value="F:phosphoglycolate phosphatase activity"/>
    <property type="evidence" value="ECO:0007669"/>
    <property type="project" value="TreeGrafter"/>
</dbReference>
<reference evidence="1" key="1">
    <citation type="journal article" date="2021" name="PeerJ">
        <title>Extensive microbial diversity within the chicken gut microbiome revealed by metagenomics and culture.</title>
        <authorList>
            <person name="Gilroy R."/>
            <person name="Ravi A."/>
            <person name="Getino M."/>
            <person name="Pursley I."/>
            <person name="Horton D.L."/>
            <person name="Alikhan N.F."/>
            <person name="Baker D."/>
            <person name="Gharbi K."/>
            <person name="Hall N."/>
            <person name="Watson M."/>
            <person name="Adriaenssens E.M."/>
            <person name="Foster-Nyarko E."/>
            <person name="Jarju S."/>
            <person name="Secka A."/>
            <person name="Antonio M."/>
            <person name="Oren A."/>
            <person name="Chaudhuri R.R."/>
            <person name="La Ragione R."/>
            <person name="Hildebrand F."/>
            <person name="Pallen M.J."/>
        </authorList>
    </citation>
    <scope>NUCLEOTIDE SEQUENCE</scope>
    <source>
        <strain evidence="1">ChiSxjej3B15-24422</strain>
    </source>
</reference>
<evidence type="ECO:0000313" key="1">
    <source>
        <dbReference type="EMBL" id="HIY60541.1"/>
    </source>
</evidence>
<dbReference type="InterPro" id="IPR050155">
    <property type="entry name" value="HAD-like_hydrolase_sf"/>
</dbReference>
<comment type="caution">
    <text evidence="1">The sequence shown here is derived from an EMBL/GenBank/DDBJ whole genome shotgun (WGS) entry which is preliminary data.</text>
</comment>
<dbReference type="InterPro" id="IPR023198">
    <property type="entry name" value="PGP-like_dom2"/>
</dbReference>
<dbReference type="GO" id="GO:0006281">
    <property type="term" value="P:DNA repair"/>
    <property type="evidence" value="ECO:0007669"/>
    <property type="project" value="TreeGrafter"/>
</dbReference>
<accession>A0A9D1YPP6</accession>